<dbReference type="PANTHER" id="PTHR37691">
    <property type="entry name" value="BLR3518 PROTEIN"/>
    <property type="match status" value="1"/>
</dbReference>
<dbReference type="EMBL" id="SOGN01000004">
    <property type="protein sequence ID" value="TFC84278.1"/>
    <property type="molecule type" value="Genomic_DNA"/>
</dbReference>
<dbReference type="AlphaFoldDB" id="A0A4R8XY75"/>
<sequence length="113" mass="11719">MTDKGLLLHVSGADAAHLEAGIRTALNARAQLPEVTLELVVQGPCVTYLAAGSALVPELAALDGEHVQVLACNNSMRSAGLEANQLHGGVNVVPAAVAHLATRQFTGWAYVRV</sequence>
<protein>
    <submittedName>
        <fullName evidence="1">Uncharacterized protein</fullName>
    </submittedName>
</protein>
<dbReference type="Gene3D" id="3.40.1260.10">
    <property type="entry name" value="DsrEFH-like"/>
    <property type="match status" value="1"/>
</dbReference>
<organism evidence="1 2">
    <name type="scientific">Cryobacterium cheniae</name>
    <dbReference type="NCBI Taxonomy" id="1259262"/>
    <lineage>
        <taxon>Bacteria</taxon>
        <taxon>Bacillati</taxon>
        <taxon>Actinomycetota</taxon>
        <taxon>Actinomycetes</taxon>
        <taxon>Micrococcales</taxon>
        <taxon>Microbacteriaceae</taxon>
        <taxon>Cryobacterium</taxon>
    </lineage>
</organism>
<dbReference type="OrthoDB" id="5113984at2"/>
<comment type="caution">
    <text evidence="1">The sequence shown here is derived from an EMBL/GenBank/DDBJ whole genome shotgun (WGS) entry which is preliminary data.</text>
</comment>
<dbReference type="InterPro" id="IPR027396">
    <property type="entry name" value="DsrEFH-like"/>
</dbReference>
<reference evidence="1 2" key="1">
    <citation type="submission" date="2019-03" db="EMBL/GenBank/DDBJ databases">
        <title>Genomics of glacier-inhabiting Cryobacterium strains.</title>
        <authorList>
            <person name="Liu Q."/>
            <person name="Xin Y.-H."/>
        </authorList>
    </citation>
    <scope>NUCLEOTIDE SEQUENCE [LARGE SCALE GENOMIC DNA]</scope>
    <source>
        <strain evidence="1 2">TMT2-48-2</strain>
    </source>
</reference>
<keyword evidence="2" id="KW-1185">Reference proteome</keyword>
<dbReference type="Proteomes" id="UP000298433">
    <property type="component" value="Unassembled WGS sequence"/>
</dbReference>
<dbReference type="RefSeq" id="WP_134368419.1">
    <property type="nucleotide sequence ID" value="NZ_SOGN01000004.1"/>
</dbReference>
<proteinExistence type="predicted"/>
<dbReference type="PANTHER" id="PTHR37691:SF1">
    <property type="entry name" value="BLR3518 PROTEIN"/>
    <property type="match status" value="1"/>
</dbReference>
<evidence type="ECO:0000313" key="1">
    <source>
        <dbReference type="EMBL" id="TFC84278.1"/>
    </source>
</evidence>
<gene>
    <name evidence="1" type="ORF">E3T23_00250</name>
</gene>
<evidence type="ECO:0000313" key="2">
    <source>
        <dbReference type="Proteomes" id="UP000298433"/>
    </source>
</evidence>
<accession>A0A4R8XY75</accession>
<name>A0A4R8XY75_9MICO</name>
<dbReference type="Pfam" id="PF02635">
    <property type="entry name" value="DsrE"/>
    <property type="match status" value="1"/>
</dbReference>
<dbReference type="SUPFAM" id="SSF75169">
    <property type="entry name" value="DsrEFH-like"/>
    <property type="match status" value="1"/>
</dbReference>
<dbReference type="InterPro" id="IPR003787">
    <property type="entry name" value="Sulphur_relay_DsrE/F-like"/>
</dbReference>